<evidence type="ECO:0000256" key="8">
    <source>
        <dbReference type="ARBA" id="ARBA00023180"/>
    </source>
</evidence>
<comment type="similarity">
    <text evidence="2 10">Belongs to the Wnt family.</text>
</comment>
<dbReference type="InterPro" id="IPR018161">
    <property type="entry name" value="Wnt_CS"/>
</dbReference>
<dbReference type="GO" id="GO:0005109">
    <property type="term" value="F:frizzled binding"/>
    <property type="evidence" value="ECO:0007669"/>
    <property type="project" value="TreeGrafter"/>
</dbReference>
<dbReference type="SMART" id="SM00097">
    <property type="entry name" value="WNT1"/>
    <property type="match status" value="1"/>
</dbReference>
<sequence>MWLGARKGPDKARTLPSRGRVSDLNWHTRLLCVLCATTLLQTVGNLRVMSGVVAAMAANAICDNTPGLTPKQKQMCKATPDAFAAVSEGSKLGLTECQYQFRHHRWNCSTARGNATFGHIMIVGSKEAAFRYAIASAGITYAVTQACSQGNISFCGCATTSKADMVAANTPISDDDLTSSAAWKWGGCSPDVKFGVRFARKFVDAREIERDERTLMNLHNNKAGRKAVRINLQTECKCHGVSGSCTLKTCWVLLPPFRKIGDHLKKKYYKAQFVRSTTRNTNKRSGPNSVSSDPTIHNMDLGRSKVPFLALHKPARESWARQQSTVRRSPPTLQRPKRAELVYLYESPNYCDRDFSKDSLGTTGRLCNRTSSGADGCSKLCCDRGYNTYQYIRTERCRCKFHWCCYVQCSECTERVEEYRCK</sequence>
<dbReference type="PROSITE" id="PS00246">
    <property type="entry name" value="WNT1"/>
    <property type="match status" value="1"/>
</dbReference>
<evidence type="ECO:0000256" key="11">
    <source>
        <dbReference type="SAM" id="MobiDB-lite"/>
    </source>
</evidence>
<evidence type="ECO:0000256" key="4">
    <source>
        <dbReference type="ARBA" id="ARBA00022525"/>
    </source>
</evidence>
<dbReference type="CDD" id="cd19339">
    <property type="entry name" value="Wnt_Wnt7"/>
    <property type="match status" value="1"/>
</dbReference>
<evidence type="ECO:0000256" key="5">
    <source>
        <dbReference type="ARBA" id="ARBA00022530"/>
    </source>
</evidence>
<dbReference type="GO" id="GO:0005615">
    <property type="term" value="C:extracellular space"/>
    <property type="evidence" value="ECO:0007669"/>
    <property type="project" value="TreeGrafter"/>
</dbReference>
<keyword evidence="8" id="KW-0325">Glycoprotein</keyword>
<gene>
    <name evidence="12" type="ORF">CLODIP_2_CD03963</name>
</gene>
<dbReference type="FunFam" id="3.30.2460.20:FF:000001">
    <property type="entry name" value="Wnt homolog"/>
    <property type="match status" value="1"/>
</dbReference>
<evidence type="ECO:0000256" key="6">
    <source>
        <dbReference type="ARBA" id="ARBA00022687"/>
    </source>
</evidence>
<dbReference type="EMBL" id="CADEPI010000064">
    <property type="protein sequence ID" value="CAB3371689.1"/>
    <property type="molecule type" value="Genomic_DNA"/>
</dbReference>
<name>A0A8S1CU22_9INSE</name>
<dbReference type="GO" id="GO:0060560">
    <property type="term" value="P:developmental growth involved in morphogenesis"/>
    <property type="evidence" value="ECO:0007669"/>
    <property type="project" value="UniProtKB-ARBA"/>
</dbReference>
<comment type="caution">
    <text evidence="12">The sequence shown here is derived from an EMBL/GenBank/DDBJ whole genome shotgun (WGS) entry which is preliminary data.</text>
</comment>
<dbReference type="OrthoDB" id="5945655at2759"/>
<organism evidence="12 13">
    <name type="scientific">Cloeon dipterum</name>
    <dbReference type="NCBI Taxonomy" id="197152"/>
    <lineage>
        <taxon>Eukaryota</taxon>
        <taxon>Metazoa</taxon>
        <taxon>Ecdysozoa</taxon>
        <taxon>Arthropoda</taxon>
        <taxon>Hexapoda</taxon>
        <taxon>Insecta</taxon>
        <taxon>Pterygota</taxon>
        <taxon>Palaeoptera</taxon>
        <taxon>Ephemeroptera</taxon>
        <taxon>Pisciforma</taxon>
        <taxon>Baetidae</taxon>
        <taxon>Cloeon</taxon>
    </lineage>
</organism>
<dbReference type="Proteomes" id="UP000494165">
    <property type="component" value="Unassembled WGS sequence"/>
</dbReference>
<keyword evidence="6 10" id="KW-0879">Wnt signaling pathway</keyword>
<dbReference type="Gene3D" id="3.30.2460.20">
    <property type="match status" value="1"/>
</dbReference>
<dbReference type="GO" id="GO:0030182">
    <property type="term" value="P:neuron differentiation"/>
    <property type="evidence" value="ECO:0007669"/>
    <property type="project" value="TreeGrafter"/>
</dbReference>
<evidence type="ECO:0000256" key="9">
    <source>
        <dbReference type="ARBA" id="ARBA00023288"/>
    </source>
</evidence>
<keyword evidence="3 10" id="KW-0217">Developmental protein</keyword>
<evidence type="ECO:0000256" key="1">
    <source>
        <dbReference type="ARBA" id="ARBA00004498"/>
    </source>
</evidence>
<evidence type="ECO:0000313" key="13">
    <source>
        <dbReference type="Proteomes" id="UP000494165"/>
    </source>
</evidence>
<comment type="function">
    <text evidence="10">Ligand for members of the frizzled family of seven transmembrane receptors.</text>
</comment>
<keyword evidence="7" id="KW-1015">Disulfide bond</keyword>
<dbReference type="GO" id="GO:0007517">
    <property type="term" value="P:muscle organ development"/>
    <property type="evidence" value="ECO:0007669"/>
    <property type="project" value="UniProtKB-ARBA"/>
</dbReference>
<dbReference type="PRINTS" id="PR01349">
    <property type="entry name" value="WNTPROTEIN"/>
</dbReference>
<comment type="subcellular location">
    <subcellularLocation>
        <location evidence="1 10">Secreted</location>
        <location evidence="1 10">Extracellular space</location>
        <location evidence="1 10">Extracellular matrix</location>
    </subcellularLocation>
</comment>
<dbReference type="Pfam" id="PF00110">
    <property type="entry name" value="wnt"/>
    <property type="match status" value="1"/>
</dbReference>
<keyword evidence="13" id="KW-1185">Reference proteome</keyword>
<dbReference type="GO" id="GO:0046330">
    <property type="term" value="P:positive regulation of JNK cascade"/>
    <property type="evidence" value="ECO:0007669"/>
    <property type="project" value="TreeGrafter"/>
</dbReference>
<dbReference type="InterPro" id="IPR043158">
    <property type="entry name" value="Wnt_C"/>
</dbReference>
<evidence type="ECO:0000256" key="7">
    <source>
        <dbReference type="ARBA" id="ARBA00023157"/>
    </source>
</evidence>
<feature type="region of interest" description="Disordered" evidence="11">
    <location>
        <begin position="277"/>
        <end position="297"/>
    </location>
</feature>
<dbReference type="InterPro" id="IPR005817">
    <property type="entry name" value="Wnt"/>
</dbReference>
<evidence type="ECO:0000256" key="10">
    <source>
        <dbReference type="RuleBase" id="RU003500"/>
    </source>
</evidence>
<proteinExistence type="inferred from homology"/>
<dbReference type="GO" id="GO:0000902">
    <property type="term" value="P:cell morphogenesis"/>
    <property type="evidence" value="ECO:0007669"/>
    <property type="project" value="UniProtKB-ARBA"/>
</dbReference>
<evidence type="ECO:0000313" key="12">
    <source>
        <dbReference type="EMBL" id="CAB3371689.1"/>
    </source>
</evidence>
<dbReference type="PANTHER" id="PTHR12027:SF112">
    <property type="entry name" value="PROTEIN WNT-2"/>
    <property type="match status" value="1"/>
</dbReference>
<dbReference type="GO" id="GO:0045165">
    <property type="term" value="P:cell fate commitment"/>
    <property type="evidence" value="ECO:0007669"/>
    <property type="project" value="TreeGrafter"/>
</dbReference>
<keyword evidence="9" id="KW-0449">Lipoprotein</keyword>
<dbReference type="PANTHER" id="PTHR12027">
    <property type="entry name" value="WNT RELATED"/>
    <property type="match status" value="1"/>
</dbReference>
<reference evidence="12 13" key="1">
    <citation type="submission" date="2020-04" db="EMBL/GenBank/DDBJ databases">
        <authorList>
            <person name="Alioto T."/>
            <person name="Alioto T."/>
            <person name="Gomez Garrido J."/>
        </authorList>
    </citation>
    <scope>NUCLEOTIDE SEQUENCE [LARGE SCALE GENOMIC DNA]</scope>
</reference>
<dbReference type="GO" id="GO:0005125">
    <property type="term" value="F:cytokine activity"/>
    <property type="evidence" value="ECO:0007669"/>
    <property type="project" value="TreeGrafter"/>
</dbReference>
<protein>
    <recommendedName>
        <fullName evidence="10">Protein Wnt</fullName>
    </recommendedName>
</protein>
<keyword evidence="5" id="KW-0272">Extracellular matrix</keyword>
<accession>A0A8S1CU22</accession>
<keyword evidence="4" id="KW-0964">Secreted</keyword>
<feature type="compositionally biased region" description="Polar residues" evidence="11">
    <location>
        <begin position="277"/>
        <end position="295"/>
    </location>
</feature>
<evidence type="ECO:0000256" key="3">
    <source>
        <dbReference type="ARBA" id="ARBA00022473"/>
    </source>
</evidence>
<dbReference type="GO" id="GO:0060070">
    <property type="term" value="P:canonical Wnt signaling pathway"/>
    <property type="evidence" value="ECO:0007669"/>
    <property type="project" value="TreeGrafter"/>
</dbReference>
<evidence type="ECO:0000256" key="2">
    <source>
        <dbReference type="ARBA" id="ARBA00005683"/>
    </source>
</evidence>
<dbReference type="AlphaFoldDB" id="A0A8S1CU22"/>